<dbReference type="Proteomes" id="UP001140087">
    <property type="component" value="Unassembled WGS sequence"/>
</dbReference>
<sequence length="50" mass="5378">AIREKVGRQFAKDGGDTAGPQKRRKIQMGTAHAAGEGSEMDTDSDEDDDK</sequence>
<accession>A0ACC1L124</accession>
<feature type="non-terminal residue" evidence="1">
    <location>
        <position position="1"/>
    </location>
</feature>
<protein>
    <submittedName>
        <fullName evidence="1">Uncharacterized protein</fullName>
    </submittedName>
</protein>
<reference evidence="1" key="1">
    <citation type="submission" date="2022-07" db="EMBL/GenBank/DDBJ databases">
        <title>Phylogenomic reconstructions and comparative analyses of Kickxellomycotina fungi.</title>
        <authorList>
            <person name="Reynolds N.K."/>
            <person name="Stajich J.E."/>
            <person name="Barry K."/>
            <person name="Grigoriev I.V."/>
            <person name="Crous P."/>
            <person name="Smith M.E."/>
        </authorList>
    </citation>
    <scope>NUCLEOTIDE SEQUENCE</scope>
    <source>
        <strain evidence="1">BCRC 34780</strain>
    </source>
</reference>
<organism evidence="1 2">
    <name type="scientific">Coemansia helicoidea</name>
    <dbReference type="NCBI Taxonomy" id="1286919"/>
    <lineage>
        <taxon>Eukaryota</taxon>
        <taxon>Fungi</taxon>
        <taxon>Fungi incertae sedis</taxon>
        <taxon>Zoopagomycota</taxon>
        <taxon>Kickxellomycotina</taxon>
        <taxon>Kickxellomycetes</taxon>
        <taxon>Kickxellales</taxon>
        <taxon>Kickxellaceae</taxon>
        <taxon>Coemansia</taxon>
    </lineage>
</organism>
<evidence type="ECO:0000313" key="2">
    <source>
        <dbReference type="Proteomes" id="UP001140087"/>
    </source>
</evidence>
<gene>
    <name evidence="1" type="ORF">H4R21_003606</name>
</gene>
<comment type="caution">
    <text evidence="1">The sequence shown here is derived from an EMBL/GenBank/DDBJ whole genome shotgun (WGS) entry which is preliminary data.</text>
</comment>
<keyword evidence="2" id="KW-1185">Reference proteome</keyword>
<evidence type="ECO:0000313" key="1">
    <source>
        <dbReference type="EMBL" id="KAJ2799280.1"/>
    </source>
</evidence>
<dbReference type="EMBL" id="JANBUN010001178">
    <property type="protein sequence ID" value="KAJ2799280.1"/>
    <property type="molecule type" value="Genomic_DNA"/>
</dbReference>
<proteinExistence type="predicted"/>
<name>A0ACC1L124_9FUNG</name>